<accession>A0A059KJ98</accession>
<reference evidence="1 2" key="1">
    <citation type="journal article" date="2014" name="FEMS Microbiol. Ecol.">
        <title>Sphaerotilus natans encrusted with nanoball-shaped Fe(III) oxide minerals formed by nitrate-reducing mixotrophic Fe(II) oxidation.</title>
        <authorList>
            <person name="Park S."/>
            <person name="Kim D.H."/>
            <person name="Lee J.H."/>
            <person name="Hur H.G."/>
        </authorList>
    </citation>
    <scope>NUCLEOTIDE SEQUENCE [LARGE SCALE GENOMIC DNA]</scope>
    <source>
        <strain evidence="1 2">DSM 6575</strain>
    </source>
</reference>
<comment type="caution">
    <text evidence="1">The sequence shown here is derived from an EMBL/GenBank/DDBJ whole genome shotgun (WGS) entry which is preliminary data.</text>
</comment>
<evidence type="ECO:0000313" key="2">
    <source>
        <dbReference type="Proteomes" id="UP000026714"/>
    </source>
</evidence>
<evidence type="ECO:0000313" key="1">
    <source>
        <dbReference type="EMBL" id="KDB51507.1"/>
    </source>
</evidence>
<protein>
    <submittedName>
        <fullName evidence="1">Uncharacterized protein</fullName>
    </submittedName>
</protein>
<sequence>MLAAMMAFDSLPWSAPWRLSLAGSEIAAARIEGAAGPASGTLVLRLSAAAVRRTADGVAGYLRPVELRLAQARCDGAALEELFGGIRAARVLQAGWVIDALPLPGHLDGAAAAPLVLELQLIHGTALRIEAGALTLGLAADAAAVFRESCDC</sequence>
<proteinExistence type="predicted"/>
<name>A0A059KJ98_9BURK</name>
<dbReference type="AlphaFoldDB" id="A0A059KJ98"/>
<gene>
    <name evidence="1" type="ORF">X805_28850</name>
</gene>
<organism evidence="1 2">
    <name type="scientific">Sphaerotilus natans subsp. natans DSM 6575</name>
    <dbReference type="NCBI Taxonomy" id="1286631"/>
    <lineage>
        <taxon>Bacteria</taxon>
        <taxon>Pseudomonadati</taxon>
        <taxon>Pseudomonadota</taxon>
        <taxon>Betaproteobacteria</taxon>
        <taxon>Burkholderiales</taxon>
        <taxon>Sphaerotilaceae</taxon>
        <taxon>Sphaerotilus</taxon>
    </lineage>
</organism>
<dbReference type="STRING" id="34103.SAMN05421778_11075"/>
<dbReference type="Proteomes" id="UP000026714">
    <property type="component" value="Unassembled WGS sequence"/>
</dbReference>
<dbReference type="EMBL" id="AZRA01000076">
    <property type="protein sequence ID" value="KDB51507.1"/>
    <property type="molecule type" value="Genomic_DNA"/>
</dbReference>
<keyword evidence="2" id="KW-1185">Reference proteome</keyword>